<dbReference type="Pfam" id="PF04734">
    <property type="entry name" value="Ceramidase_alk"/>
    <property type="match status" value="1"/>
</dbReference>
<organism evidence="3 4">
    <name type="scientific">Ravibacter arvi</name>
    <dbReference type="NCBI Taxonomy" id="2051041"/>
    <lineage>
        <taxon>Bacteria</taxon>
        <taxon>Pseudomonadati</taxon>
        <taxon>Bacteroidota</taxon>
        <taxon>Cytophagia</taxon>
        <taxon>Cytophagales</taxon>
        <taxon>Spirosomataceae</taxon>
        <taxon>Ravibacter</taxon>
    </lineage>
</organism>
<keyword evidence="1" id="KW-0732">Signal</keyword>
<dbReference type="Proteomes" id="UP001501508">
    <property type="component" value="Unassembled WGS sequence"/>
</dbReference>
<evidence type="ECO:0000259" key="2">
    <source>
        <dbReference type="Pfam" id="PF04734"/>
    </source>
</evidence>
<evidence type="ECO:0000256" key="1">
    <source>
        <dbReference type="SAM" id="SignalP"/>
    </source>
</evidence>
<reference evidence="4" key="1">
    <citation type="journal article" date="2019" name="Int. J. Syst. Evol. Microbiol.">
        <title>The Global Catalogue of Microorganisms (GCM) 10K type strain sequencing project: providing services to taxonomists for standard genome sequencing and annotation.</title>
        <authorList>
            <consortium name="The Broad Institute Genomics Platform"/>
            <consortium name="The Broad Institute Genome Sequencing Center for Infectious Disease"/>
            <person name="Wu L."/>
            <person name="Ma J."/>
        </authorList>
    </citation>
    <scope>NUCLEOTIDE SEQUENCE [LARGE SCALE GENOMIC DNA]</scope>
    <source>
        <strain evidence="4">JCM 31920</strain>
    </source>
</reference>
<accession>A0ABP8M7X3</accession>
<keyword evidence="4" id="KW-1185">Reference proteome</keyword>
<dbReference type="InterPro" id="IPR031329">
    <property type="entry name" value="NEUT/ALK_ceramidase_N"/>
</dbReference>
<dbReference type="EMBL" id="BAABEY010000036">
    <property type="protein sequence ID" value="GAA4446044.1"/>
    <property type="molecule type" value="Genomic_DNA"/>
</dbReference>
<feature type="domain" description="Neutral/alkaline non-lysosomal ceramidase N-terminal" evidence="2">
    <location>
        <begin position="41"/>
        <end position="277"/>
    </location>
</feature>
<name>A0ABP8M7X3_9BACT</name>
<proteinExistence type="predicted"/>
<comment type="caution">
    <text evidence="3">The sequence shown here is derived from an EMBL/GenBank/DDBJ whole genome shotgun (WGS) entry which is preliminary data.</text>
</comment>
<evidence type="ECO:0000313" key="4">
    <source>
        <dbReference type="Proteomes" id="UP001501508"/>
    </source>
</evidence>
<gene>
    <name evidence="3" type="ORF">GCM10023091_38480</name>
</gene>
<protein>
    <recommendedName>
        <fullName evidence="2">Neutral/alkaline non-lysosomal ceramidase N-terminal domain-containing protein</fullName>
    </recommendedName>
</protein>
<dbReference type="RefSeq" id="WP_345032221.1">
    <property type="nucleotide sequence ID" value="NZ_BAABEY010000036.1"/>
</dbReference>
<sequence length="479" mass="52071">MKISMRAVVSLFLCITSFWAAYGQKGEILAGVTQINITPETGYPHYRNYGTGVDDSLFVKAIVFRQGNIKWGIAVCDLLWIEPGLSAEVRTRVAEKTGIPFGNLMLTATHTHTGPAYEPDIYELNEHVRKSGVSAEQAVAKNGYPALLVEKITEALVSAHNRVVPVRLRSAKDSVGGLSFNRRFILKDGKVKTNPGRGNRDIVQAAGPVDPALDMVFVEKQSDGSLMGVVSNFAVHADTYGGTAFSADYPGVLDKNLREKIKGNFVSLFLQGASGDINHIDVRKNGVVLKTDSIGKRLAAHIAAKAPRAGLAGSPALGAVNEFVYLPLQSYNDDEKAWANDGQALPKYGETGLFQMRRPMKIRSLERMRAREAVPPTIESEPWALPLQVQVFKLTNDLVIVGVPGEVFAELGLAIRKASPFKMTMVVELTNVHIAYLPTSKAFLQGGYETLNSRLAPGGGELLVESAVRQLKQLKSQSK</sequence>
<feature type="chain" id="PRO_5047044047" description="Neutral/alkaline non-lysosomal ceramidase N-terminal domain-containing protein" evidence="1">
    <location>
        <begin position="21"/>
        <end position="479"/>
    </location>
</feature>
<feature type="signal peptide" evidence="1">
    <location>
        <begin position="1"/>
        <end position="20"/>
    </location>
</feature>
<evidence type="ECO:0000313" key="3">
    <source>
        <dbReference type="EMBL" id="GAA4446044.1"/>
    </source>
</evidence>